<organism evidence="1 2">
    <name type="scientific">Clostridium facile</name>
    <dbReference type="NCBI Taxonomy" id="2763035"/>
    <lineage>
        <taxon>Bacteria</taxon>
        <taxon>Bacillati</taxon>
        <taxon>Bacillota</taxon>
        <taxon>Clostridia</taxon>
        <taxon>Eubacteriales</taxon>
        <taxon>Clostridiaceae</taxon>
        <taxon>Clostridium</taxon>
    </lineage>
</organism>
<evidence type="ECO:0000313" key="2">
    <source>
        <dbReference type="Proteomes" id="UP000649151"/>
    </source>
</evidence>
<reference evidence="1 2" key="1">
    <citation type="submission" date="2020-08" db="EMBL/GenBank/DDBJ databases">
        <title>Genome public.</title>
        <authorList>
            <person name="Liu C."/>
            <person name="Sun Q."/>
        </authorList>
    </citation>
    <scope>NUCLEOTIDE SEQUENCE [LARGE SCALE GENOMIC DNA]</scope>
    <source>
        <strain evidence="1 2">NSJ-27</strain>
    </source>
</reference>
<dbReference type="Proteomes" id="UP000649151">
    <property type="component" value="Unassembled WGS sequence"/>
</dbReference>
<protein>
    <submittedName>
        <fullName evidence="1">Alpha/beta hydrolase</fullName>
    </submittedName>
</protein>
<sequence length="237" mass="27645">MQKEFFSINQIPAVLWGKRTEKLIIAVHGNHSNKTDLPIEYLAQAVTTKGYQILSFDLPQHGERKNKTPPCKVPFCVEDLTTVMQYAKKNWNEISLFANSIGAYFSLLAYQHENLKQAWFLSPLVDMQRMIENMMLWFHITPEQLKQKQEISTPIGETLDWTYYCFVKEHPICYWKTPTYILCGGQDTVCEPDTVSTFAKRFSCQLKLVPEAEHYFHTPEQLDIFSSWLEDTLSVDF</sequence>
<comment type="caution">
    <text evidence="1">The sequence shown here is derived from an EMBL/GenBank/DDBJ whole genome shotgun (WGS) entry which is preliminary data.</text>
</comment>
<keyword evidence="1" id="KW-0378">Hydrolase</keyword>
<dbReference type="GO" id="GO:0016787">
    <property type="term" value="F:hydrolase activity"/>
    <property type="evidence" value="ECO:0007669"/>
    <property type="project" value="UniProtKB-KW"/>
</dbReference>
<dbReference type="EMBL" id="JACOQK010000001">
    <property type="protein sequence ID" value="MBC5786540.1"/>
    <property type="molecule type" value="Genomic_DNA"/>
</dbReference>
<dbReference type="SUPFAM" id="SSF53474">
    <property type="entry name" value="alpha/beta-Hydrolases"/>
    <property type="match status" value="1"/>
</dbReference>
<dbReference type="RefSeq" id="WP_186995842.1">
    <property type="nucleotide sequence ID" value="NZ_JACOQK010000001.1"/>
</dbReference>
<keyword evidence="2" id="KW-1185">Reference proteome</keyword>
<accession>A0ABR7IN29</accession>
<proteinExistence type="predicted"/>
<dbReference type="InterPro" id="IPR029058">
    <property type="entry name" value="AB_hydrolase_fold"/>
</dbReference>
<dbReference type="Gene3D" id="3.40.50.1820">
    <property type="entry name" value="alpha/beta hydrolase"/>
    <property type="match status" value="1"/>
</dbReference>
<gene>
    <name evidence="1" type="ORF">H8Z77_00675</name>
</gene>
<name>A0ABR7IN29_9CLOT</name>
<evidence type="ECO:0000313" key="1">
    <source>
        <dbReference type="EMBL" id="MBC5786540.1"/>
    </source>
</evidence>